<feature type="compositionally biased region" description="Low complexity" evidence="1">
    <location>
        <begin position="194"/>
        <end position="216"/>
    </location>
</feature>
<dbReference type="EMBL" id="JAAIFS010000001">
    <property type="protein sequence ID" value="NEV85521.1"/>
    <property type="molecule type" value="Genomic_DNA"/>
</dbReference>
<feature type="compositionally biased region" description="Basic and acidic residues" evidence="1">
    <location>
        <begin position="116"/>
        <end position="130"/>
    </location>
</feature>
<dbReference type="RefSeq" id="WP_164457368.1">
    <property type="nucleotide sequence ID" value="NZ_JAAIFS010000001.1"/>
</dbReference>
<comment type="caution">
    <text evidence="2">The sequence shown here is derived from an EMBL/GenBank/DDBJ whole genome shotgun (WGS) entry which is preliminary data.</text>
</comment>
<accession>A0A6B3QH38</accession>
<evidence type="ECO:0000256" key="1">
    <source>
        <dbReference type="SAM" id="MobiDB-lite"/>
    </source>
</evidence>
<sequence length="705" mass="71349">MTPPREDTGAPLPPVAPAVSAAAVESLTTRLRGRLDQAVASLATTPVDLAEDGTYGIRCGADAWVTLAPGPSGTITSPDQARCTCLLSPRCLHRAAALAASPVADVIPPREPGPSPDRDPSAGLAPDRDPSAGPGPDRGPSAGLDTDPSPEGAPSAAAVPSAGPVPPAGQAPSAEGASLAKPVSSTGPALPTEGAPSAATALSGGPAPAAGSAVPTGPAARAVRTVSTVGPVPPAVPGRPSAAQVRAAGGLWTAASAVLAAGAVAAGAVPQAELLRAAHTARLAGLHRAEGAALAVVRHLRATRDPQGAHRAHRADELVAALRELLLVTHRLKAADPDPELVGGVPHNHRPDGALRLYGVCREPVVGPGGAGGVVTHLVDDTGRWYTLRDVGPGGPARARRAGTAHVAVRSFLSDHERLSRGGLVVTGAVVAPDGRLLAERGVRATFAAGRPWADAVAATAAPDRPGSGHAPPLTGCDVRIVAAEGEEVLVRVLTGDAPGPTVRLVPAHRHPALAHTANLRRLGACPGLEVRVLGRVDPGRVTTLRPLAVGPVPGAATTLRLPQEWRDRADLGYDTLADAHFPAGAHCPPPPRPRTAAADARPVDSPLRRIRDLVELAVTGGRRAAAEPARDGDRAGHVAALRRGGFATGADLFAALGAVAARRPRDAFGRPARDDQDQYAAQWLATAVYLTGTEAALARGLWHR</sequence>
<dbReference type="AlphaFoldDB" id="A0A6B3QH38"/>
<evidence type="ECO:0000313" key="2">
    <source>
        <dbReference type="EMBL" id="NEV85521.1"/>
    </source>
</evidence>
<reference evidence="2" key="1">
    <citation type="journal article" date="2020" name="Microorganisms">
        <title>Isolation, Genomic and Metabolomic Characterization of Streptomyces tendae VITAKN with Quorum Sensing Inhibitory Activity from Southern India.</title>
        <authorList>
            <person name="Ishaque N.M."/>
            <person name="Burgsdorf I."/>
            <person name="Limlingan Malit J.J."/>
            <person name="Saha S."/>
            <person name="Teta R."/>
            <person name="Ewe D."/>
            <person name="Kannabiran K."/>
            <person name="Hrouzek P."/>
            <person name="Steindler L."/>
            <person name="Costantino V."/>
            <person name="Saurav K."/>
        </authorList>
    </citation>
    <scope>NUCLEOTIDE SEQUENCE</scope>
    <source>
        <strain evidence="2">VITAKN</strain>
    </source>
</reference>
<name>A0A6B3QH38_STRTE</name>
<feature type="region of interest" description="Disordered" evidence="1">
    <location>
        <begin position="103"/>
        <end position="216"/>
    </location>
</feature>
<protein>
    <submittedName>
        <fullName evidence="2">Uncharacterized protein</fullName>
    </submittedName>
</protein>
<gene>
    <name evidence="2" type="ORF">GUR47_02290</name>
</gene>
<feature type="compositionally biased region" description="Low complexity" evidence="1">
    <location>
        <begin position="149"/>
        <end position="162"/>
    </location>
</feature>
<proteinExistence type="predicted"/>
<organism evidence="2">
    <name type="scientific">Streptomyces tendae</name>
    <dbReference type="NCBI Taxonomy" id="1932"/>
    <lineage>
        <taxon>Bacteria</taxon>
        <taxon>Bacillati</taxon>
        <taxon>Actinomycetota</taxon>
        <taxon>Actinomycetes</taxon>
        <taxon>Kitasatosporales</taxon>
        <taxon>Streptomycetaceae</taxon>
        <taxon>Streptomyces</taxon>
    </lineage>
</organism>